<feature type="binding site" evidence="11">
    <location>
        <position position="571"/>
    </location>
    <ligand>
        <name>substrate</name>
    </ligand>
</feature>
<dbReference type="Pfam" id="PF02779">
    <property type="entry name" value="Transket_pyr"/>
    <property type="match status" value="1"/>
</dbReference>
<dbReference type="InterPro" id="IPR033247">
    <property type="entry name" value="Transketolase_fam"/>
</dbReference>
<feature type="binding site" evidence="12">
    <location>
        <position position="296"/>
    </location>
    <ligand>
        <name>thiamine diphosphate</name>
        <dbReference type="ChEBI" id="CHEBI:58937"/>
    </ligand>
</feature>
<evidence type="ECO:0000256" key="12">
    <source>
        <dbReference type="PIRSR" id="PIRSR605478-3"/>
    </source>
</evidence>
<feature type="binding site" evidence="12">
    <location>
        <position position="267"/>
    </location>
    <ligand>
        <name>thiamine diphosphate</name>
        <dbReference type="ChEBI" id="CHEBI:58937"/>
    </ligand>
</feature>
<dbReference type="PROSITE" id="PS00801">
    <property type="entry name" value="TRANSKETOLASE_1"/>
    <property type="match status" value="1"/>
</dbReference>
<keyword evidence="7 13" id="KW-0460">Magnesium</keyword>
<comment type="cofactor">
    <cofactor evidence="13">
        <name>Mg(2+)</name>
        <dbReference type="ChEBI" id="CHEBI:18420"/>
    </cofactor>
    <text evidence="13">Binds 1 Mg(2+) ion per subunit. Can also utilize other divalent metal cations, such as Ca(2+), Mn(2+) and Co(2+).</text>
</comment>
<dbReference type="FunFam" id="3.40.50.970:FF:000003">
    <property type="entry name" value="Transketolase"/>
    <property type="match status" value="1"/>
</dbReference>
<dbReference type="Gene3D" id="3.40.50.970">
    <property type="match status" value="2"/>
</dbReference>
<feature type="site" description="Important for catalytic activity" evidence="14">
    <location>
        <position position="136"/>
    </location>
</feature>
<accession>A0A388L180</accession>
<dbReference type="EMBL" id="BFEA01000235">
    <property type="protein sequence ID" value="GBG76008.1"/>
    <property type="molecule type" value="Genomic_DNA"/>
</dbReference>
<evidence type="ECO:0000313" key="16">
    <source>
        <dbReference type="EMBL" id="GBG76008.1"/>
    </source>
</evidence>
<evidence type="ECO:0000256" key="10">
    <source>
        <dbReference type="PIRSR" id="PIRSR605478-1"/>
    </source>
</evidence>
<comment type="subunit">
    <text evidence="3">Homodimer.</text>
</comment>
<dbReference type="InterPro" id="IPR005478">
    <property type="entry name" value="Transketolase_bac-like"/>
</dbReference>
<dbReference type="OMA" id="ADYMRGS"/>
<dbReference type="InterPro" id="IPR020826">
    <property type="entry name" value="Transketolase_BS"/>
</dbReference>
<comment type="similarity">
    <text evidence="2">Belongs to the transketolase family.</text>
</comment>
<feature type="binding site" evidence="13">
    <location>
        <position position="298"/>
    </location>
    <ligand>
        <name>Mg(2+)</name>
        <dbReference type="ChEBI" id="CHEBI:18420"/>
    </ligand>
</feature>
<feature type="binding site" evidence="11">
    <location>
        <position position="630"/>
    </location>
    <ligand>
        <name>substrate</name>
    </ligand>
</feature>
<evidence type="ECO:0000256" key="5">
    <source>
        <dbReference type="ARBA" id="ARBA00022679"/>
    </source>
</evidence>
<evidence type="ECO:0000256" key="1">
    <source>
        <dbReference type="ARBA" id="ARBA00001941"/>
    </source>
</evidence>
<keyword evidence="5" id="KW-0808">Transferase</keyword>
<evidence type="ECO:0000256" key="2">
    <source>
        <dbReference type="ARBA" id="ARBA00007131"/>
    </source>
</evidence>
<evidence type="ECO:0000256" key="7">
    <source>
        <dbReference type="ARBA" id="ARBA00022842"/>
    </source>
</evidence>
<dbReference type="Pfam" id="PF00456">
    <property type="entry name" value="Transketolase_N"/>
    <property type="match status" value="1"/>
</dbReference>
<evidence type="ECO:0000259" key="15">
    <source>
        <dbReference type="SMART" id="SM00861"/>
    </source>
</evidence>
<evidence type="ECO:0000256" key="6">
    <source>
        <dbReference type="ARBA" id="ARBA00022723"/>
    </source>
</evidence>
<dbReference type="SMART" id="SM00861">
    <property type="entry name" value="Transket_pyr"/>
    <property type="match status" value="1"/>
</dbReference>
<dbReference type="FunFam" id="3.40.50.920:FF:000003">
    <property type="entry name" value="Transketolase"/>
    <property type="match status" value="1"/>
</dbReference>
<feature type="binding site" evidence="11">
    <location>
        <position position="467"/>
    </location>
    <ligand>
        <name>substrate</name>
    </ligand>
</feature>
<feature type="binding site" evidence="11">
    <location>
        <position position="136"/>
    </location>
    <ligand>
        <name>substrate</name>
    </ligand>
</feature>
<dbReference type="Gene3D" id="3.40.50.920">
    <property type="match status" value="1"/>
</dbReference>
<sequence>MEAVMANMAQAAVAQAGIARVAPSSSLRAAAGNGAKSAAMAGGAARRSAKATALGNFVGLRRTADADVASLTAAFSVAATAPASSSRRSARAPVSVKANVAEVKSAPATDLALIDKCINAIRFLAIDAVEKAKSGHPGLPMGAAPMGYILYDEVMKFNPKNPKWFNRDRFVLSAGHGCMLQYALMHLTGFDSVQTEDLMQFRQWGSRTPGHPENFETLGVEVTTGPLGQGIANAVGLALAEAHLAARFNKPDAKIVDHYTYCILGDGCNMEGVSNEAISLAGHWGLGKLIALYDDNHISIDGHTDISFTEDVTKRYEALGWHTIHVPNGNTDYDAIRNAIEEAKAVTDKPTLIKVTTIIGYGSPNKADSHDVHGAALGPKEVQATRDYLEWPYEPFVVPSDVKAKMGEAVQKGAQCEAEWNAAMQQYEAKYPEEAKVFKQLINGELPEGWEKALPVYDPSVPADATRNISQTCLNALASALPGFLGGSADLTGSNMTLLKQFGDFQKDTPAERNVRFGVREHGMGAIVNGMALHSGLIPYCATFFVFTDYMRGAMRISALSEAGVVFVMTHDSIGLGEDGPTHQPIEHLASFRAMPNILMMRPGDGAETAGAYIVAIKNRTRPSILALSRQKMSNLAGTSAEKVAWGGYTISDNSSGKPDAILMATGSELELAEKAAEELRKEGKAVRVVSMVSWELFDEQPEEYRNSVLHPEVTARVSVEASSTFGWHKYVGPAGKCIGVDGFGASAPGPVLYEKFGFTVPNVVATVKSVM</sequence>
<organism evidence="16 17">
    <name type="scientific">Chara braunii</name>
    <name type="common">Braun's stonewort</name>
    <dbReference type="NCBI Taxonomy" id="69332"/>
    <lineage>
        <taxon>Eukaryota</taxon>
        <taxon>Viridiplantae</taxon>
        <taxon>Streptophyta</taxon>
        <taxon>Charophyceae</taxon>
        <taxon>Charales</taxon>
        <taxon>Characeae</taxon>
        <taxon>Chara</taxon>
    </lineage>
</organism>
<reference evidence="16 17" key="1">
    <citation type="journal article" date="2018" name="Cell">
        <title>The Chara Genome: Secondary Complexity and Implications for Plant Terrestrialization.</title>
        <authorList>
            <person name="Nishiyama T."/>
            <person name="Sakayama H."/>
            <person name="Vries J.D."/>
            <person name="Buschmann H."/>
            <person name="Saint-Marcoux D."/>
            <person name="Ullrich K.K."/>
            <person name="Haas F.B."/>
            <person name="Vanderstraeten L."/>
            <person name="Becker D."/>
            <person name="Lang D."/>
            <person name="Vosolsobe S."/>
            <person name="Rombauts S."/>
            <person name="Wilhelmsson P.K.I."/>
            <person name="Janitza P."/>
            <person name="Kern R."/>
            <person name="Heyl A."/>
            <person name="Rumpler F."/>
            <person name="Villalobos L.I.A.C."/>
            <person name="Clay J.M."/>
            <person name="Skokan R."/>
            <person name="Toyoda A."/>
            <person name="Suzuki Y."/>
            <person name="Kagoshima H."/>
            <person name="Schijlen E."/>
            <person name="Tajeshwar N."/>
            <person name="Catarino B."/>
            <person name="Hetherington A.J."/>
            <person name="Saltykova A."/>
            <person name="Bonnot C."/>
            <person name="Breuninger H."/>
            <person name="Symeonidi A."/>
            <person name="Radhakrishnan G.V."/>
            <person name="Van Nieuwerburgh F."/>
            <person name="Deforce D."/>
            <person name="Chang C."/>
            <person name="Karol K.G."/>
            <person name="Hedrich R."/>
            <person name="Ulvskov P."/>
            <person name="Glockner G."/>
            <person name="Delwiche C.F."/>
            <person name="Petrasek J."/>
            <person name="Van de Peer Y."/>
            <person name="Friml J."/>
            <person name="Beilby M."/>
            <person name="Dolan L."/>
            <person name="Kohara Y."/>
            <person name="Sugano S."/>
            <person name="Fujiyama A."/>
            <person name="Delaux P.-M."/>
            <person name="Quint M."/>
            <person name="TheiBen G."/>
            <person name="Hagemann M."/>
            <person name="Harholt J."/>
            <person name="Dunand C."/>
            <person name="Zachgo S."/>
            <person name="Langdale J."/>
            <person name="Maumus F."/>
            <person name="Straeten D.V.D."/>
            <person name="Gould S.B."/>
            <person name="Rensing S.A."/>
        </authorList>
    </citation>
    <scope>NUCLEOTIDE SEQUENCE [LARGE SCALE GENOMIC DNA]</scope>
    <source>
        <strain evidence="16 17">S276</strain>
    </source>
</reference>
<dbReference type="GO" id="GO:0006098">
    <property type="term" value="P:pentose-phosphate shunt"/>
    <property type="evidence" value="ECO:0007669"/>
    <property type="project" value="TreeGrafter"/>
</dbReference>
<feature type="binding site" evidence="13">
    <location>
        <position position="296"/>
    </location>
    <ligand>
        <name>Mg(2+)</name>
        <dbReference type="ChEBI" id="CHEBI:18420"/>
    </ligand>
</feature>
<keyword evidence="8 12" id="KW-0786">Thiamine pyrophosphate</keyword>
<dbReference type="SUPFAM" id="SSF52518">
    <property type="entry name" value="Thiamin diphosphate-binding fold (THDP-binding)"/>
    <property type="match status" value="2"/>
</dbReference>
<dbReference type="SUPFAM" id="SSF52922">
    <property type="entry name" value="TK C-terminal domain-like"/>
    <property type="match status" value="1"/>
</dbReference>
<name>A0A388L180_CHABU</name>
<evidence type="ECO:0000256" key="3">
    <source>
        <dbReference type="ARBA" id="ARBA00011738"/>
    </source>
</evidence>
<dbReference type="GO" id="GO:0005829">
    <property type="term" value="C:cytosol"/>
    <property type="evidence" value="ECO:0007669"/>
    <property type="project" value="TreeGrafter"/>
</dbReference>
<dbReference type="InterPro" id="IPR005474">
    <property type="entry name" value="Transketolase_N"/>
</dbReference>
<dbReference type="PROSITE" id="PS00802">
    <property type="entry name" value="TRANSKETOLASE_2"/>
    <property type="match status" value="1"/>
</dbReference>
<dbReference type="NCBIfam" id="TIGR00232">
    <property type="entry name" value="tktlase_bact"/>
    <property type="match status" value="1"/>
</dbReference>
<feature type="binding site" evidence="13">
    <location>
        <position position="266"/>
    </location>
    <ligand>
        <name>Mg(2+)</name>
        <dbReference type="ChEBI" id="CHEBI:18420"/>
    </ligand>
</feature>
<feature type="active site" description="Proton donor" evidence="10">
    <location>
        <position position="521"/>
    </location>
</feature>
<dbReference type="InterPro" id="IPR055152">
    <property type="entry name" value="Transketolase-like_C_2"/>
</dbReference>
<feature type="site" description="Important for catalytic activity" evidence="14">
    <location>
        <position position="373"/>
    </location>
</feature>
<comment type="caution">
    <text evidence="16">The sequence shown here is derived from an EMBL/GenBank/DDBJ whole genome shotgun (WGS) entry which is preliminary data.</text>
</comment>
<evidence type="ECO:0000256" key="8">
    <source>
        <dbReference type="ARBA" id="ARBA00023052"/>
    </source>
</evidence>
<dbReference type="CDD" id="cd02012">
    <property type="entry name" value="TPP_TK"/>
    <property type="match status" value="1"/>
</dbReference>
<evidence type="ECO:0000256" key="13">
    <source>
        <dbReference type="PIRSR" id="PIRSR605478-4"/>
    </source>
</evidence>
<comment type="cofactor">
    <cofactor evidence="12">
        <name>thiamine diphosphate</name>
        <dbReference type="ChEBI" id="CHEBI:58937"/>
    </cofactor>
    <text evidence="12">Binds 1 thiamine pyrophosphate per subunit. During the reaction, the substrate forms a covalent intermediate with the cofactor.</text>
</comment>
<feature type="binding site" evidence="11">
    <location>
        <position position="579"/>
    </location>
    <ligand>
        <name>substrate</name>
    </ligand>
</feature>
<gene>
    <name evidence="16" type="ORF">CBR_g21248</name>
</gene>
<feature type="domain" description="Transketolase-like pyrimidine-binding" evidence="15">
    <location>
        <begin position="464"/>
        <end position="636"/>
    </location>
</feature>
<evidence type="ECO:0000256" key="11">
    <source>
        <dbReference type="PIRSR" id="PIRSR605478-2"/>
    </source>
</evidence>
<evidence type="ECO:0000256" key="9">
    <source>
        <dbReference type="ARBA" id="ARBA00049473"/>
    </source>
</evidence>
<feature type="binding site" evidence="12">
    <location>
        <position position="176"/>
    </location>
    <ligand>
        <name>thiamine diphosphate</name>
        <dbReference type="ChEBI" id="CHEBI:58937"/>
    </ligand>
</feature>
<dbReference type="GO" id="GO:0046872">
    <property type="term" value="F:metal ion binding"/>
    <property type="evidence" value="ECO:0007669"/>
    <property type="project" value="UniProtKB-KW"/>
</dbReference>
<dbReference type="Proteomes" id="UP000265515">
    <property type="component" value="Unassembled WGS sequence"/>
</dbReference>
<dbReference type="InterPro" id="IPR049557">
    <property type="entry name" value="Transketolase_CS"/>
</dbReference>
<dbReference type="PANTHER" id="PTHR43522:SF2">
    <property type="entry name" value="TRANSKETOLASE 1-RELATED"/>
    <property type="match status" value="1"/>
</dbReference>
<comment type="cofactor">
    <cofactor evidence="1">
        <name>Co(2+)</name>
        <dbReference type="ChEBI" id="CHEBI:48828"/>
    </cofactor>
</comment>
<feature type="binding site" evidence="11">
    <location>
        <position position="373"/>
    </location>
    <ligand>
        <name>substrate</name>
    </ligand>
</feature>
<protein>
    <recommendedName>
        <fullName evidence="4">transketolase</fullName>
        <ecNumber evidence="4">2.2.1.1</ecNumber>
    </recommendedName>
</protein>
<evidence type="ECO:0000313" key="17">
    <source>
        <dbReference type="Proteomes" id="UP000265515"/>
    </source>
</evidence>
<dbReference type="FunFam" id="3.40.50.970:FF:000004">
    <property type="entry name" value="Transketolase"/>
    <property type="match status" value="1"/>
</dbReference>
<feature type="binding site" evidence="12">
    <location>
        <position position="547"/>
    </location>
    <ligand>
        <name>thiamine diphosphate</name>
        <dbReference type="ChEBI" id="CHEBI:58937"/>
    </ligand>
</feature>
<proteinExistence type="inferred from homology"/>
<feature type="binding site" evidence="12">
    <location>
        <position position="373"/>
    </location>
    <ligand>
        <name>thiamine diphosphate</name>
        <dbReference type="ChEBI" id="CHEBI:58937"/>
    </ligand>
</feature>
<keyword evidence="6 13" id="KW-0479">Metal-binding</keyword>
<dbReference type="PANTHER" id="PTHR43522">
    <property type="entry name" value="TRANSKETOLASE"/>
    <property type="match status" value="1"/>
</dbReference>
<dbReference type="Pfam" id="PF22613">
    <property type="entry name" value="Transketolase_C_1"/>
    <property type="match status" value="1"/>
</dbReference>
<feature type="binding site" evidence="11">
    <location>
        <position position="583"/>
    </location>
    <ligand>
        <name>substrate</name>
    </ligand>
</feature>
<evidence type="ECO:0000256" key="4">
    <source>
        <dbReference type="ARBA" id="ARBA00013152"/>
    </source>
</evidence>
<dbReference type="OrthoDB" id="10267175at2759"/>
<dbReference type="InterPro" id="IPR005475">
    <property type="entry name" value="Transketolase-like_Pyr-bd"/>
</dbReference>
<feature type="binding site" evidence="11">
    <location>
        <position position="494"/>
    </location>
    <ligand>
        <name>substrate</name>
    </ligand>
</feature>
<evidence type="ECO:0000256" key="14">
    <source>
        <dbReference type="PIRSR" id="PIRSR605478-5"/>
    </source>
</evidence>
<dbReference type="CDD" id="cd07033">
    <property type="entry name" value="TPP_PYR_DXS_TK_like"/>
    <property type="match status" value="1"/>
</dbReference>
<comment type="catalytic activity">
    <reaction evidence="9">
        <text>D-sedoheptulose 7-phosphate + D-glyceraldehyde 3-phosphate = aldehydo-D-ribose 5-phosphate + D-xylulose 5-phosphate</text>
        <dbReference type="Rhea" id="RHEA:10508"/>
        <dbReference type="ChEBI" id="CHEBI:57483"/>
        <dbReference type="ChEBI" id="CHEBI:57737"/>
        <dbReference type="ChEBI" id="CHEBI:58273"/>
        <dbReference type="ChEBI" id="CHEBI:59776"/>
        <dbReference type="EC" id="2.2.1.1"/>
    </reaction>
</comment>
<feature type="binding site" evidence="12">
    <location>
        <begin position="225"/>
        <end position="227"/>
    </location>
    <ligand>
        <name>thiamine diphosphate</name>
        <dbReference type="ChEBI" id="CHEBI:58937"/>
    </ligand>
</feature>
<dbReference type="STRING" id="69332.A0A388L180"/>
<dbReference type="EC" id="2.2.1.1" evidence="4"/>
<dbReference type="GO" id="GO:0004802">
    <property type="term" value="F:transketolase activity"/>
    <property type="evidence" value="ECO:0007669"/>
    <property type="project" value="UniProtKB-EC"/>
</dbReference>
<dbReference type="InterPro" id="IPR009014">
    <property type="entry name" value="Transketo_C/PFOR_II"/>
</dbReference>
<dbReference type="AlphaFoldDB" id="A0A388L180"/>
<keyword evidence="17" id="KW-1185">Reference proteome</keyword>
<dbReference type="InterPro" id="IPR029061">
    <property type="entry name" value="THDP-binding"/>
</dbReference>
<dbReference type="Gramene" id="GBG76008">
    <property type="protein sequence ID" value="GBG76008"/>
    <property type="gene ID" value="CBR_g21248"/>
</dbReference>